<feature type="region of interest" description="Disordered" evidence="1">
    <location>
        <begin position="69"/>
        <end position="88"/>
    </location>
</feature>
<evidence type="ECO:0000256" key="1">
    <source>
        <dbReference type="SAM" id="MobiDB-lite"/>
    </source>
</evidence>
<dbReference type="OrthoDB" id="7475241at2"/>
<dbReference type="GO" id="GO:0016787">
    <property type="term" value="F:hydrolase activity"/>
    <property type="evidence" value="ECO:0007669"/>
    <property type="project" value="UniProtKB-KW"/>
</dbReference>
<evidence type="ECO:0000259" key="2">
    <source>
        <dbReference type="Pfam" id="PF01890"/>
    </source>
</evidence>
<evidence type="ECO:0000313" key="4">
    <source>
        <dbReference type="Proteomes" id="UP000199379"/>
    </source>
</evidence>
<dbReference type="Proteomes" id="UP000199379">
    <property type="component" value="Unassembled WGS sequence"/>
</dbReference>
<dbReference type="InterPro" id="IPR036518">
    <property type="entry name" value="CobE/GbiG_C_sf"/>
</dbReference>
<feature type="domain" description="CobE/GbiG C-terminal" evidence="2">
    <location>
        <begin position="2"/>
        <end position="117"/>
    </location>
</feature>
<keyword evidence="4" id="KW-1185">Reference proteome</keyword>
<keyword evidence="3" id="KW-0378">Hydrolase</keyword>
<proteinExistence type="predicted"/>
<gene>
    <name evidence="3" type="ORF">SAMN05444007_106233</name>
</gene>
<accession>A0A1H7B0N2</accession>
<dbReference type="InterPro" id="IPR002750">
    <property type="entry name" value="CobE/GbiG_C"/>
</dbReference>
<dbReference type="InterPro" id="IPR052553">
    <property type="entry name" value="CbiG_hydrolase"/>
</dbReference>
<sequence length="122" mass="12148">MIVAGFGFSTAATAASLRDAFDAAVTDQRVSALATAEDKTGHPPLVALAQELGLPLRGVEAEALAAAETLTDSRRSTSERGTGSVAEAAALAAAGPDARLAAPRKISTDRLATCAVAIGGQT</sequence>
<protein>
    <submittedName>
        <fullName evidence="3">Cobalt-precorrin 5A hydrolase</fullName>
    </submittedName>
</protein>
<dbReference type="RefSeq" id="WP_092367071.1">
    <property type="nucleotide sequence ID" value="NZ_BMGV01000006.1"/>
</dbReference>
<evidence type="ECO:0000313" key="3">
    <source>
        <dbReference type="EMBL" id="SEJ71068.1"/>
    </source>
</evidence>
<dbReference type="Pfam" id="PF01890">
    <property type="entry name" value="CbiG_C"/>
    <property type="match status" value="1"/>
</dbReference>
<dbReference type="SUPFAM" id="SSF159664">
    <property type="entry name" value="CobE/GbiG C-terminal domain-like"/>
    <property type="match status" value="1"/>
</dbReference>
<organism evidence="3 4">
    <name type="scientific">Cribrihabitans marinus</name>
    <dbReference type="NCBI Taxonomy" id="1227549"/>
    <lineage>
        <taxon>Bacteria</taxon>
        <taxon>Pseudomonadati</taxon>
        <taxon>Pseudomonadota</taxon>
        <taxon>Alphaproteobacteria</taxon>
        <taxon>Rhodobacterales</taxon>
        <taxon>Paracoccaceae</taxon>
        <taxon>Cribrihabitans</taxon>
    </lineage>
</organism>
<dbReference type="STRING" id="1227549.SAMN05444007_106233"/>
<dbReference type="GO" id="GO:0009236">
    <property type="term" value="P:cobalamin biosynthetic process"/>
    <property type="evidence" value="ECO:0007669"/>
    <property type="project" value="InterPro"/>
</dbReference>
<dbReference type="PANTHER" id="PTHR37477:SF1">
    <property type="entry name" value="COBALT-PRECORRIN-5A HYDROLASE"/>
    <property type="match status" value="1"/>
</dbReference>
<dbReference type="EMBL" id="FNYD01000006">
    <property type="protein sequence ID" value="SEJ71068.1"/>
    <property type="molecule type" value="Genomic_DNA"/>
</dbReference>
<feature type="compositionally biased region" description="Low complexity" evidence="1">
    <location>
        <begin position="79"/>
        <end position="88"/>
    </location>
</feature>
<dbReference type="Gene3D" id="3.30.420.180">
    <property type="entry name" value="CobE/GbiG C-terminal domain"/>
    <property type="match status" value="1"/>
</dbReference>
<name>A0A1H7B0N2_9RHOB</name>
<dbReference type="PANTHER" id="PTHR37477">
    <property type="entry name" value="COBALT-PRECORRIN-5A HYDROLASE"/>
    <property type="match status" value="1"/>
</dbReference>
<reference evidence="3 4" key="1">
    <citation type="submission" date="2016-10" db="EMBL/GenBank/DDBJ databases">
        <authorList>
            <person name="de Groot N.N."/>
        </authorList>
    </citation>
    <scope>NUCLEOTIDE SEQUENCE [LARGE SCALE GENOMIC DNA]</scope>
    <source>
        <strain evidence="3 4">DSM 29340</strain>
    </source>
</reference>
<dbReference type="AlphaFoldDB" id="A0A1H7B0N2"/>